<keyword evidence="6" id="KW-0805">Transcription regulation</keyword>
<sequence length="668" mass="75740">MLLTGMETRTLIDMALVPGVETIGAVMDSSDKTKVGAPPLKPRKKSMTSLYLKYFETASDGKSRRCKFCKQSYSIATATGNLGRHLNNRHPGYDKYIDSAQQTPQASAATANIKPQVHTRPGINLDHLNWLLLKWLIGASLPAFTLGDEMLLNSFKFLNPSIKIWPREKVQAVSLEVFRSMREDVRTSLEQVNSRVSITVDFWTSYEQIFYMSVKCHWIDESWSMHKVLLDVCHISYPCSGPEILHALMKALLAFNIDSKILSCTNDNSQQAIHACHALKEELDARKIPFCYIPCAATTLKLIIQDGLITIKPILSKIREFVLEMNSYPEIIEDFKQLAVLYQEVHWKFPLDTSSSWNGDYTMLDLIRKAPNAMDGIIKKHEETFGGRNLLLSTTEKSVVTILHSYLEPFYKTTTNLCTCKVHTVGLVLFLMDHVFDLISSCRESCRQEWLKRVADDMSKRARSFTTQAYYPFTFTAAVLDPRIKRDLIPEALNSEKHLEEASSHFLRDYSSTEYASMSNGFATQDSTTENSDIVSFAEEIARKRRRVSTTNSSDELSQYLAEPPAPIATDVLDWWKVNSTRYPRLSVMARDYLAIQGTSVEPDELFTGKGDSINKQKYCLPFSSMQAALCINSWIQSGYRFKFRSTEIDFDKLVEAGASASVDNVKL</sequence>
<gene>
    <name evidence="14" type="primary">LOC109716528</name>
</gene>
<evidence type="ECO:0000256" key="9">
    <source>
        <dbReference type="ARBA" id="ARBA00023242"/>
    </source>
</evidence>
<evidence type="ECO:0000256" key="5">
    <source>
        <dbReference type="ARBA" id="ARBA00022833"/>
    </source>
</evidence>
<accession>A0A6P5FX60</accession>
<feature type="domain" description="BED-type" evidence="10">
    <location>
        <begin position="50"/>
        <end position="91"/>
    </location>
</feature>
<dbReference type="GO" id="GO:0046983">
    <property type="term" value="F:protein dimerization activity"/>
    <property type="evidence" value="ECO:0007669"/>
    <property type="project" value="InterPro"/>
</dbReference>
<dbReference type="GO" id="GO:0008270">
    <property type="term" value="F:zinc ion binding"/>
    <property type="evidence" value="ECO:0007669"/>
    <property type="project" value="UniProtKB-KW"/>
</dbReference>
<keyword evidence="13" id="KW-1185">Reference proteome</keyword>
<evidence type="ECO:0000256" key="4">
    <source>
        <dbReference type="ARBA" id="ARBA00022771"/>
    </source>
</evidence>
<dbReference type="SUPFAM" id="SSF53098">
    <property type="entry name" value="Ribonuclease H-like"/>
    <property type="match status" value="1"/>
</dbReference>
<evidence type="ECO:0000256" key="7">
    <source>
        <dbReference type="ARBA" id="ARBA00023125"/>
    </source>
</evidence>
<dbReference type="AlphaFoldDB" id="A0A6P5FX60"/>
<dbReference type="InterPro" id="IPR003656">
    <property type="entry name" value="Znf_BED"/>
</dbReference>
<reference evidence="14" key="2">
    <citation type="submission" date="2025-08" db="UniProtKB">
        <authorList>
            <consortium name="RefSeq"/>
        </authorList>
    </citation>
    <scope>IDENTIFICATION</scope>
    <source>
        <tissue evidence="14">Leaf</tissue>
    </source>
</reference>
<dbReference type="InterPro" id="IPR052035">
    <property type="entry name" value="ZnF_BED_domain_contain"/>
</dbReference>
<evidence type="ECO:0000259" key="12">
    <source>
        <dbReference type="Pfam" id="PF14372"/>
    </source>
</evidence>
<dbReference type="GO" id="GO:0003677">
    <property type="term" value="F:DNA binding"/>
    <property type="evidence" value="ECO:0007669"/>
    <property type="project" value="UniProtKB-KW"/>
</dbReference>
<organism evidence="13 14">
    <name type="scientific">Ananas comosus</name>
    <name type="common">Pineapple</name>
    <name type="synonym">Ananas ananas</name>
    <dbReference type="NCBI Taxonomy" id="4615"/>
    <lineage>
        <taxon>Eukaryota</taxon>
        <taxon>Viridiplantae</taxon>
        <taxon>Streptophyta</taxon>
        <taxon>Embryophyta</taxon>
        <taxon>Tracheophyta</taxon>
        <taxon>Spermatophyta</taxon>
        <taxon>Magnoliopsida</taxon>
        <taxon>Liliopsida</taxon>
        <taxon>Poales</taxon>
        <taxon>Bromeliaceae</taxon>
        <taxon>Bromelioideae</taxon>
        <taxon>Ananas</taxon>
    </lineage>
</organism>
<evidence type="ECO:0000256" key="3">
    <source>
        <dbReference type="ARBA" id="ARBA00022723"/>
    </source>
</evidence>
<dbReference type="PANTHER" id="PTHR46481">
    <property type="entry name" value="ZINC FINGER BED DOMAIN-CONTAINING PROTEIN 4"/>
    <property type="match status" value="1"/>
</dbReference>
<feature type="domain" description="hAT-like transposase RNase-H fold" evidence="12">
    <location>
        <begin position="418"/>
        <end position="497"/>
    </location>
</feature>
<protein>
    <submittedName>
        <fullName evidence="14">Uncharacterized protein LOC109716528 isoform X1</fullName>
    </submittedName>
</protein>
<name>A0A6P5FX60_ANACO</name>
<keyword evidence="8" id="KW-0804">Transcription</keyword>
<reference evidence="13" key="1">
    <citation type="journal article" date="2015" name="Nat. Genet.">
        <title>The pineapple genome and the evolution of CAM photosynthesis.</title>
        <authorList>
            <person name="Ming R."/>
            <person name="VanBuren R."/>
            <person name="Wai C.M."/>
            <person name="Tang H."/>
            <person name="Schatz M.C."/>
            <person name="Bowers J.E."/>
            <person name="Lyons E."/>
            <person name="Wang M.L."/>
            <person name="Chen J."/>
            <person name="Biggers E."/>
            <person name="Zhang J."/>
            <person name="Huang L."/>
            <person name="Zhang L."/>
            <person name="Miao W."/>
            <person name="Zhang J."/>
            <person name="Ye Z."/>
            <person name="Miao C."/>
            <person name="Lin Z."/>
            <person name="Wang H."/>
            <person name="Zhou H."/>
            <person name="Yim W.C."/>
            <person name="Priest H.D."/>
            <person name="Zheng C."/>
            <person name="Woodhouse M."/>
            <person name="Edger P.P."/>
            <person name="Guyot R."/>
            <person name="Guo H.B."/>
            <person name="Guo H."/>
            <person name="Zheng G."/>
            <person name="Singh R."/>
            <person name="Sharma A."/>
            <person name="Min X."/>
            <person name="Zheng Y."/>
            <person name="Lee H."/>
            <person name="Gurtowski J."/>
            <person name="Sedlazeck F.J."/>
            <person name="Harkess A."/>
            <person name="McKain M.R."/>
            <person name="Liao Z."/>
            <person name="Fang J."/>
            <person name="Liu J."/>
            <person name="Zhang X."/>
            <person name="Zhang Q."/>
            <person name="Hu W."/>
            <person name="Qin Y."/>
            <person name="Wang K."/>
            <person name="Chen L.Y."/>
            <person name="Shirley N."/>
            <person name="Lin Y.R."/>
            <person name="Liu L.Y."/>
            <person name="Hernandez A.G."/>
            <person name="Wright C.L."/>
            <person name="Bulone V."/>
            <person name="Tuskan G.A."/>
            <person name="Heath K."/>
            <person name="Zee F."/>
            <person name="Moore P.H."/>
            <person name="Sunkar R."/>
            <person name="Leebens-Mack J.H."/>
            <person name="Mockler T."/>
            <person name="Bennetzen J.L."/>
            <person name="Freeling M."/>
            <person name="Sankoff D."/>
            <person name="Paterson A.H."/>
            <person name="Zhu X."/>
            <person name="Yang X."/>
            <person name="Smith J.A."/>
            <person name="Cushman J.C."/>
            <person name="Paull R.E."/>
            <person name="Yu Q."/>
        </authorList>
    </citation>
    <scope>NUCLEOTIDE SEQUENCE [LARGE SCALE GENOMIC DNA]</scope>
    <source>
        <strain evidence="13">cv. F153</strain>
    </source>
</reference>
<dbReference type="Proteomes" id="UP000515123">
    <property type="component" value="Linkage group 10"/>
</dbReference>
<evidence type="ECO:0000256" key="1">
    <source>
        <dbReference type="ARBA" id="ARBA00004123"/>
    </source>
</evidence>
<dbReference type="InterPro" id="IPR025525">
    <property type="entry name" value="hAT-like_transposase_RNase-H"/>
</dbReference>
<dbReference type="OrthoDB" id="1715602at2759"/>
<keyword evidence="5" id="KW-0862">Zinc</keyword>
<comment type="subcellular location">
    <subcellularLocation>
        <location evidence="1">Nucleus</location>
    </subcellularLocation>
</comment>
<keyword evidence="3" id="KW-0479">Metal-binding</keyword>
<dbReference type="GO" id="GO:0005634">
    <property type="term" value="C:nucleus"/>
    <property type="evidence" value="ECO:0007669"/>
    <property type="project" value="UniProtKB-SubCell"/>
</dbReference>
<feature type="domain" description="HAT C-terminal dimerisation" evidence="11">
    <location>
        <begin position="556"/>
        <end position="636"/>
    </location>
</feature>
<dbReference type="InterPro" id="IPR012337">
    <property type="entry name" value="RNaseH-like_sf"/>
</dbReference>
<evidence type="ECO:0000259" key="10">
    <source>
        <dbReference type="Pfam" id="PF02892"/>
    </source>
</evidence>
<dbReference type="Pfam" id="PF14372">
    <property type="entry name" value="hAT-like_RNase-H"/>
    <property type="match status" value="1"/>
</dbReference>
<evidence type="ECO:0000313" key="13">
    <source>
        <dbReference type="Proteomes" id="UP000515123"/>
    </source>
</evidence>
<dbReference type="RefSeq" id="XP_020097625.1">
    <property type="nucleotide sequence ID" value="XM_020242036.1"/>
</dbReference>
<comment type="subunit">
    <text evidence="2">Homodimer.</text>
</comment>
<dbReference type="InterPro" id="IPR008906">
    <property type="entry name" value="HATC_C_dom"/>
</dbReference>
<evidence type="ECO:0000256" key="2">
    <source>
        <dbReference type="ARBA" id="ARBA00011738"/>
    </source>
</evidence>
<evidence type="ECO:0000256" key="6">
    <source>
        <dbReference type="ARBA" id="ARBA00023015"/>
    </source>
</evidence>
<keyword evidence="9" id="KW-0539">Nucleus</keyword>
<evidence type="ECO:0000256" key="8">
    <source>
        <dbReference type="ARBA" id="ARBA00023163"/>
    </source>
</evidence>
<keyword evidence="4" id="KW-0863">Zinc-finger</keyword>
<dbReference type="GeneID" id="109716528"/>
<dbReference type="PANTHER" id="PTHR46481:SF7">
    <property type="entry name" value="ZINC FINGER BED DOMAIN-CONTAINING PROTEIN RICESLEEPER 2-LIKE"/>
    <property type="match status" value="1"/>
</dbReference>
<evidence type="ECO:0000259" key="11">
    <source>
        <dbReference type="Pfam" id="PF05699"/>
    </source>
</evidence>
<keyword evidence="7" id="KW-0238">DNA-binding</keyword>
<dbReference type="Pfam" id="PF02892">
    <property type="entry name" value="zf-BED"/>
    <property type="match status" value="1"/>
</dbReference>
<dbReference type="Pfam" id="PF05699">
    <property type="entry name" value="Dimer_Tnp_hAT"/>
    <property type="match status" value="1"/>
</dbReference>
<evidence type="ECO:0000313" key="14">
    <source>
        <dbReference type="RefSeq" id="XP_020097625.1"/>
    </source>
</evidence>
<proteinExistence type="predicted"/>
<dbReference type="SMART" id="SM00614">
    <property type="entry name" value="ZnF_BED"/>
    <property type="match status" value="1"/>
</dbReference>